<organism evidence="2 3">
    <name type="scientific">Coniosporium apollinis</name>
    <dbReference type="NCBI Taxonomy" id="61459"/>
    <lineage>
        <taxon>Eukaryota</taxon>
        <taxon>Fungi</taxon>
        <taxon>Dikarya</taxon>
        <taxon>Ascomycota</taxon>
        <taxon>Pezizomycotina</taxon>
        <taxon>Dothideomycetes</taxon>
        <taxon>Dothideomycetes incertae sedis</taxon>
        <taxon>Coniosporium</taxon>
    </lineage>
</organism>
<dbReference type="PANTHER" id="PTHR38886">
    <property type="entry name" value="SESA DOMAIN-CONTAINING PROTEIN"/>
    <property type="match status" value="1"/>
</dbReference>
<keyword evidence="3" id="KW-1185">Reference proteome</keyword>
<name>A0ABQ9NWW6_9PEZI</name>
<evidence type="ECO:0000259" key="1">
    <source>
        <dbReference type="Pfam" id="PF22893"/>
    </source>
</evidence>
<reference evidence="2" key="1">
    <citation type="submission" date="2022-10" db="EMBL/GenBank/DDBJ databases">
        <title>Culturing micro-colonial fungi from biological soil crusts in the Mojave desert and describing Neophaeococcomyces mojavensis, and introducing the new genera and species Taxawa tesnikishii.</title>
        <authorList>
            <person name="Kurbessoian T."/>
            <person name="Stajich J.E."/>
        </authorList>
    </citation>
    <scope>NUCLEOTIDE SEQUENCE</scope>
    <source>
        <strain evidence="2">TK_1</strain>
    </source>
</reference>
<evidence type="ECO:0000313" key="2">
    <source>
        <dbReference type="EMBL" id="KAJ9665093.1"/>
    </source>
</evidence>
<gene>
    <name evidence="2" type="ORF">H2201_004753</name>
</gene>
<comment type="caution">
    <text evidence="2">The sequence shown here is derived from an EMBL/GenBank/DDBJ whole genome shotgun (WGS) entry which is preliminary data.</text>
</comment>
<evidence type="ECO:0000313" key="3">
    <source>
        <dbReference type="Proteomes" id="UP001172684"/>
    </source>
</evidence>
<dbReference type="Pfam" id="PF22893">
    <property type="entry name" value="ULD_2"/>
    <property type="match status" value="1"/>
</dbReference>
<proteinExistence type="predicted"/>
<dbReference type="InterPro" id="IPR054464">
    <property type="entry name" value="ULD_fung"/>
</dbReference>
<dbReference type="EMBL" id="JAPDRL010000032">
    <property type="protein sequence ID" value="KAJ9665093.1"/>
    <property type="molecule type" value="Genomic_DNA"/>
</dbReference>
<dbReference type="PANTHER" id="PTHR38886:SF1">
    <property type="entry name" value="NACHT-NTPASE AND P-LOOP NTPASES N-TERMINAL DOMAIN-CONTAINING PROTEIN"/>
    <property type="match status" value="1"/>
</dbReference>
<accession>A0ABQ9NWW6</accession>
<sequence>MVTPAFGFSAGDFIAAINLIVKISKALNDSGGAASKYRMLLQELQQLQLILEQLQDLSPTSANSHSHLNAVKGMALAIQMPLQEFLTKIEKYNSSMCGTSSSSRWRTAPRKAQWAVLMQEEVCRFRAVITMKIVTISVLLALPTAEALAQTDCKVVEQQEFLKETKKAINDSKEEFLMPADSSESVRAYASMSSVLKRRVVSRRTANESSIVWLANFSKEVLDYLKRLHNSNIEIYEALLRIQESVSRAPSGLLSDDIKFVDALGRERSLPYAYFRHQEVFESMLRCEFKGFPGEEWVCDGEYAFRDARQPDRLISREECQCLLLPGVTLEMSMLLRRINVVRQRCPHAGCGGSPRYSADFGVFVCELCEYYMACPIIERSFPRANKISKTLAINFAELCRDLLKLDQVPVVEELEAAVARSKIPFGTNQPRTVDVRSLQARYRRRDAELEIFRRIDILTTVYPSFERFGYLGSGPSALHEYDYTSPEWFRSLIIDLFKTAPKEKPDSRDDNLR</sequence>
<protein>
    <recommendedName>
        <fullName evidence="1">Ubiquitin-like domain-containing protein</fullName>
    </recommendedName>
</protein>
<feature type="domain" description="Ubiquitin-like" evidence="1">
    <location>
        <begin position="256"/>
        <end position="337"/>
    </location>
</feature>
<dbReference type="Proteomes" id="UP001172684">
    <property type="component" value="Unassembled WGS sequence"/>
</dbReference>